<dbReference type="EMBL" id="JACOFT010000007">
    <property type="protein sequence ID" value="MBC3813121.1"/>
    <property type="molecule type" value="Genomic_DNA"/>
</dbReference>
<sequence>MTLAGWTVCSEPMPAAVNEVAPAVRPLLAITAITADADHANQVIIDGVNDVTCTVGTVLTFNAELRDSNGGVIPRSDSFRMPLRSRDGREKVLLAVMQGGHIKIVAPMRESGIWSVTQETVNESLPVEHQMTFAGAQVYVVEA</sequence>
<name>A0ABR6XL92_9BURK</name>
<gene>
    <name evidence="1" type="ORF">H8K26_16895</name>
</gene>
<comment type="caution">
    <text evidence="1">The sequence shown here is derived from an EMBL/GenBank/DDBJ whole genome shotgun (WGS) entry which is preliminary data.</text>
</comment>
<protein>
    <submittedName>
        <fullName evidence="1">Uncharacterized protein</fullName>
    </submittedName>
</protein>
<reference evidence="1 2" key="1">
    <citation type="submission" date="2020-08" db="EMBL/GenBank/DDBJ databases">
        <title>Novel species isolated from subtropical streams in China.</title>
        <authorList>
            <person name="Lu H."/>
        </authorList>
    </citation>
    <scope>NUCLEOTIDE SEQUENCE [LARGE SCALE GENOMIC DNA]</scope>
    <source>
        <strain evidence="1 2">CCTCC AB 2015119</strain>
    </source>
</reference>
<proteinExistence type="predicted"/>
<evidence type="ECO:0000313" key="2">
    <source>
        <dbReference type="Proteomes" id="UP000637632"/>
    </source>
</evidence>
<evidence type="ECO:0000313" key="1">
    <source>
        <dbReference type="EMBL" id="MBC3813121.1"/>
    </source>
</evidence>
<accession>A0ABR6XL92</accession>
<dbReference type="Proteomes" id="UP000637632">
    <property type="component" value="Unassembled WGS sequence"/>
</dbReference>
<organism evidence="1 2">
    <name type="scientific">Undibacterium aquatile</name>
    <dbReference type="NCBI Taxonomy" id="1537398"/>
    <lineage>
        <taxon>Bacteria</taxon>
        <taxon>Pseudomonadati</taxon>
        <taxon>Pseudomonadota</taxon>
        <taxon>Betaproteobacteria</taxon>
        <taxon>Burkholderiales</taxon>
        <taxon>Oxalobacteraceae</taxon>
        <taxon>Undibacterium</taxon>
    </lineage>
</organism>
<dbReference type="RefSeq" id="WP_190481114.1">
    <property type="nucleotide sequence ID" value="NZ_JACOFT010000007.1"/>
</dbReference>
<keyword evidence="2" id="KW-1185">Reference proteome</keyword>